<feature type="domain" description="Pyrimidine/purine nucleotide 5'-monophosphate nucleosidase N-terminal" evidence="5">
    <location>
        <begin position="9"/>
        <end position="116"/>
    </location>
</feature>
<dbReference type="InterPro" id="IPR037153">
    <property type="entry name" value="PpnN-like_sf"/>
</dbReference>
<dbReference type="PANTHER" id="PTHR43393:SF1">
    <property type="entry name" value="PYRIMIDINE_PURINE NUCLEOTIDE 5'-MONOPHOSPHATE NUCLEOSIDASE"/>
    <property type="match status" value="1"/>
</dbReference>
<name>A0A6F8PKQ5_9GAMM</name>
<dbReference type="Pfam" id="PF03641">
    <property type="entry name" value="Lysine_decarbox"/>
    <property type="match status" value="1"/>
</dbReference>
<dbReference type="SUPFAM" id="SSF102405">
    <property type="entry name" value="MCP/YpsA-like"/>
    <property type="match status" value="1"/>
</dbReference>
<dbReference type="Pfam" id="PF14793">
    <property type="entry name" value="DUF4478"/>
    <property type="match status" value="1"/>
</dbReference>
<evidence type="ECO:0000313" key="7">
    <source>
        <dbReference type="Proteomes" id="UP000501466"/>
    </source>
</evidence>
<dbReference type="InterPro" id="IPR031100">
    <property type="entry name" value="LOG_fam"/>
</dbReference>
<dbReference type="EC" id="3.2.2.4" evidence="2"/>
<gene>
    <name evidence="6" type="ORF">THMIRHAT_03260</name>
</gene>
<dbReference type="Proteomes" id="UP000501466">
    <property type="component" value="Chromosome"/>
</dbReference>
<dbReference type="RefSeq" id="WP_173290133.1">
    <property type="nucleotide sequence ID" value="NZ_AP021888.1"/>
</dbReference>
<dbReference type="Pfam" id="PF11892">
    <property type="entry name" value="PpnN_C"/>
    <property type="match status" value="1"/>
</dbReference>
<dbReference type="PANTHER" id="PTHR43393">
    <property type="entry name" value="CYTOKININ RIBOSIDE 5'-MONOPHOSPHATE PHOSPHORIBOHYDROLASE"/>
    <property type="match status" value="1"/>
</dbReference>
<evidence type="ECO:0000256" key="2">
    <source>
        <dbReference type="ARBA" id="ARBA00011985"/>
    </source>
</evidence>
<proteinExistence type="predicted"/>
<comment type="catalytic activity">
    <reaction evidence="1">
        <text>AMP + H2O = D-ribose 5-phosphate + adenine</text>
        <dbReference type="Rhea" id="RHEA:20129"/>
        <dbReference type="ChEBI" id="CHEBI:15377"/>
        <dbReference type="ChEBI" id="CHEBI:16708"/>
        <dbReference type="ChEBI" id="CHEBI:78346"/>
        <dbReference type="ChEBI" id="CHEBI:456215"/>
        <dbReference type="EC" id="3.2.2.4"/>
    </reaction>
</comment>
<organism evidence="6 7">
    <name type="scientific">Thiosulfativibrio zosterae</name>
    <dbReference type="NCBI Taxonomy" id="2675053"/>
    <lineage>
        <taxon>Bacteria</taxon>
        <taxon>Pseudomonadati</taxon>
        <taxon>Pseudomonadota</taxon>
        <taxon>Gammaproteobacteria</taxon>
        <taxon>Thiotrichales</taxon>
        <taxon>Piscirickettsiaceae</taxon>
        <taxon>Thiosulfativibrio</taxon>
    </lineage>
</organism>
<dbReference type="InterPro" id="IPR052341">
    <property type="entry name" value="LOG_family_nucleotidases"/>
</dbReference>
<evidence type="ECO:0000256" key="3">
    <source>
        <dbReference type="ARBA" id="ARBA00031983"/>
    </source>
</evidence>
<keyword evidence="7" id="KW-1185">Reference proteome</keyword>
<accession>A0A6F8PKQ5</accession>
<dbReference type="InterPro" id="IPR021826">
    <property type="entry name" value="PpnN_C"/>
</dbReference>
<dbReference type="NCBIfam" id="NF038390">
    <property type="entry name" value="Nsidase_PpnN"/>
    <property type="match status" value="1"/>
</dbReference>
<evidence type="ECO:0000259" key="5">
    <source>
        <dbReference type="Pfam" id="PF14793"/>
    </source>
</evidence>
<dbReference type="InterPro" id="IPR049788">
    <property type="entry name" value="PpnN"/>
</dbReference>
<evidence type="ECO:0000313" key="6">
    <source>
        <dbReference type="EMBL" id="BBP42580.1"/>
    </source>
</evidence>
<dbReference type="InterPro" id="IPR027820">
    <property type="entry name" value="PpnN_N"/>
</dbReference>
<dbReference type="GO" id="GO:0008714">
    <property type="term" value="F:AMP nucleosidase activity"/>
    <property type="evidence" value="ECO:0007669"/>
    <property type="project" value="UniProtKB-EC"/>
</dbReference>
<dbReference type="Gene3D" id="3.30.1850.10">
    <property type="entry name" value="MoCo carrier protein-like"/>
    <property type="match status" value="1"/>
</dbReference>
<dbReference type="EMBL" id="AP021888">
    <property type="protein sequence ID" value="BBP42580.1"/>
    <property type="molecule type" value="Genomic_DNA"/>
</dbReference>
<dbReference type="AlphaFoldDB" id="A0A6F8PKQ5"/>
<protein>
    <recommendedName>
        <fullName evidence="3">AMP nucleosidase</fullName>
        <ecNumber evidence="2">3.2.2.4</ecNumber>
    </recommendedName>
    <alternativeName>
        <fullName evidence="3">AMP nucleosidase</fullName>
    </alternativeName>
</protein>
<evidence type="ECO:0000256" key="1">
    <source>
        <dbReference type="ARBA" id="ARBA00000274"/>
    </source>
</evidence>
<dbReference type="Gene3D" id="3.40.50.450">
    <property type="match status" value="1"/>
</dbReference>
<sequence>MELENNKVLIRPAGTLQILSKHEVAQLCDHSDKGLNELLRQCTLAVLNTGSKEDSSMALLSAHPDYQIHVNAKGRGLQVEIDNVPKNAFVNGEIITGLQEHLWAVIRDLIYAKNEILEAKEFNLEDSFDITNAIFHFARNAQLLKSGVSPNIVVCWGGHSISLDEYKYTKHVGYHLGLRKLDICTGCGPGAMKGPMKGAVLGHGKQRYTNGRYIGLTEPGIIAAEAPNAIVNELTIFPDIEKRLEAFVRLGHGIVIFPGGAGTMEEILYLLTILMHPENQNLPFPVAFTAPESYRNYFDSVLRFIELTLGASACSKFEVFIEQPEELADFMSNGFERVREYRKNNSDAYYFNWKLHIPYEVQQPFNPTHENVAALNLNRDQPPHLLASQLRRAFSAIVAGNVKQDAVQMVAEKGPFHIHGDPEIMREMDNLLKDFVKQKRMKLGDAHYEPCYKIVTE</sequence>
<dbReference type="GO" id="GO:0005829">
    <property type="term" value="C:cytosol"/>
    <property type="evidence" value="ECO:0007669"/>
    <property type="project" value="TreeGrafter"/>
</dbReference>
<evidence type="ECO:0000259" key="4">
    <source>
        <dbReference type="Pfam" id="PF11892"/>
    </source>
</evidence>
<feature type="domain" description="Pyrimidine/purine nucleotide 5'-monophosphate nucleosidase C-terminal" evidence="4">
    <location>
        <begin position="336"/>
        <end position="455"/>
    </location>
</feature>
<dbReference type="KEGG" id="tzo:THMIRHAT_03260"/>
<reference evidence="7" key="1">
    <citation type="submission" date="2019-11" db="EMBL/GenBank/DDBJ databases">
        <title>Isolation and characterization of two novel species in the genus Thiomicrorhabdus.</title>
        <authorList>
            <person name="Mochizuki J."/>
            <person name="Kojima H."/>
            <person name="Fukui M."/>
        </authorList>
    </citation>
    <scope>NUCLEOTIDE SEQUENCE [LARGE SCALE GENOMIC DNA]</scope>
    <source>
        <strain evidence="7">AkT22</strain>
    </source>
</reference>